<dbReference type="Gene3D" id="2.170.210.10">
    <property type="entry name" value="DNA double-strand break repair and VJ recombination XRCC4, N-terminal"/>
    <property type="match status" value="1"/>
</dbReference>
<protein>
    <recommendedName>
        <fullName evidence="7">Non-homologous end-joining factor 1</fullName>
    </recommendedName>
</protein>
<feature type="compositionally biased region" description="Basic residues" evidence="8">
    <location>
        <begin position="352"/>
        <end position="369"/>
    </location>
</feature>
<keyword evidence="5" id="KW-0539">Nucleus</keyword>
<feature type="compositionally biased region" description="Basic and acidic residues" evidence="8">
    <location>
        <begin position="561"/>
        <end position="575"/>
    </location>
</feature>
<gene>
    <name evidence="11" type="ORF">I7I52_01009</name>
</gene>
<name>A0A8H7Z2U1_AJECA</name>
<proteinExistence type="inferred from homology"/>
<evidence type="ECO:0000259" key="9">
    <source>
        <dbReference type="Pfam" id="PF09302"/>
    </source>
</evidence>
<evidence type="ECO:0000259" key="10">
    <source>
        <dbReference type="Pfam" id="PF21928"/>
    </source>
</evidence>
<dbReference type="GO" id="GO:0006303">
    <property type="term" value="P:double-strand break repair via nonhomologous end joining"/>
    <property type="evidence" value="ECO:0007669"/>
    <property type="project" value="TreeGrafter"/>
</dbReference>
<keyword evidence="4" id="KW-0234">DNA repair</keyword>
<feature type="compositionally biased region" description="Gly residues" evidence="8">
    <location>
        <begin position="590"/>
        <end position="599"/>
    </location>
</feature>
<keyword evidence="2" id="KW-0227">DNA damage</keyword>
<evidence type="ECO:0000313" key="12">
    <source>
        <dbReference type="Proteomes" id="UP000670092"/>
    </source>
</evidence>
<sequence>MSKWSKLQLPSDSPAPPLLYKYLTSKLGCEIYVTDLAHVWSQSLSRKDILKNASKYNTSIDPGEDEEQYFVFLQKISDALRGSEGNSLLLTSDPGGEKLKLLTSTKLPTPLVPLEWTFTLSQQPPNALAKHILLPILKGEANHEARILSLIGHVKQKDWTLNKLFDKIESSGVDLSMVFHGMGGVRLSRKESVYSQASQLIKGVAPFDENLWNNEYQAKDADYNLGVHIANELSFTSSFADRQIDDFAPDNWWNKLGTDSFGNARQTARKDKDQKKPVSEISPPPAEKGEASHSDDDEFQTMETPPRLRSPSRSKTKHDNLHKSPKSTGRSHVESDQDSVEESLETPTSSKNRSKHKANIAGHPPKKKVQASSSAETTASEEDGNCVRSASRHRSKSKGLGNIGGRHPPRRKQSLMELAGSTQSEAEYEAPTNPKTISKTKGSLWAIGGKKKTQRPFQESPIGSTASDISDAPGTTPNSNPTKQAVDNDTPTESENEGDQSASRPVQHTLPEPSVPTSSPPLKPQSRSRGIGPIGQIGGKKKQPEPSSPSSEPKTAKPRHPNHDHDGNGDERETPPEFLPGPAKLKHQGGRLGMIGGRGAPAASNSRKERSQSQEVPELSPPPKPAMTPGDSEQPRAELGEKKVEAKQEIKDETPEERANRKREELRKQLEARNKSGGTGPGVGGPAKKRRRF</sequence>
<dbReference type="PANTHER" id="PTHR32235:SF1">
    <property type="entry name" value="NON-HOMOLOGOUS END-JOINING FACTOR 1"/>
    <property type="match status" value="1"/>
</dbReference>
<feature type="compositionally biased region" description="Polar residues" evidence="8">
    <location>
        <begin position="455"/>
        <end position="489"/>
    </location>
</feature>
<dbReference type="InterPro" id="IPR052287">
    <property type="entry name" value="NHEJ_factor"/>
</dbReference>
<keyword evidence="3" id="KW-0238">DNA-binding</keyword>
<dbReference type="InterPro" id="IPR038051">
    <property type="entry name" value="XRCC4-like_N_sf"/>
</dbReference>
<feature type="domain" description="XLF-like coiled-coil region" evidence="10">
    <location>
        <begin position="124"/>
        <end position="176"/>
    </location>
</feature>
<accession>A0A8H7Z2U1</accession>
<feature type="domain" description="XLF-like N-terminal" evidence="9">
    <location>
        <begin position="3"/>
        <end position="122"/>
    </location>
</feature>
<dbReference type="GO" id="GO:0032807">
    <property type="term" value="C:DNA ligase IV complex"/>
    <property type="evidence" value="ECO:0007669"/>
    <property type="project" value="TreeGrafter"/>
</dbReference>
<comment type="subcellular location">
    <subcellularLocation>
        <location evidence="1">Nucleus</location>
    </subcellularLocation>
</comment>
<dbReference type="AlphaFoldDB" id="A0A8H7Z2U1"/>
<evidence type="ECO:0000256" key="6">
    <source>
        <dbReference type="ARBA" id="ARBA00025747"/>
    </source>
</evidence>
<feature type="compositionally biased region" description="Basic and acidic residues" evidence="8">
    <location>
        <begin position="268"/>
        <end position="278"/>
    </location>
</feature>
<comment type="similarity">
    <text evidence="6">Belongs to the XRCC4-XLF family. XLF subfamily.</text>
</comment>
<feature type="compositionally biased region" description="Basic and acidic residues" evidence="8">
    <location>
        <begin position="633"/>
        <end position="674"/>
    </location>
</feature>
<dbReference type="PANTHER" id="PTHR32235">
    <property type="entry name" value="NON-HOMOLOGOUS END-JOINING FACTOR 1"/>
    <property type="match status" value="1"/>
</dbReference>
<reference evidence="11 12" key="1">
    <citation type="submission" date="2021-01" db="EMBL/GenBank/DDBJ databases">
        <title>Chromosome-level genome assembly of a human fungal pathogen reveals clustering of transcriptionally co-regulated genes.</title>
        <authorList>
            <person name="Voorhies M."/>
            <person name="Cohen S."/>
            <person name="Shea T.P."/>
            <person name="Petrus S."/>
            <person name="Munoz J.F."/>
            <person name="Poplawski S."/>
            <person name="Goldman W.E."/>
            <person name="Michael T."/>
            <person name="Cuomo C.A."/>
            <person name="Sil A."/>
            <person name="Beyhan S."/>
        </authorList>
    </citation>
    <scope>NUCLEOTIDE SEQUENCE [LARGE SCALE GENOMIC DNA]</scope>
    <source>
        <strain evidence="11 12">G184AR</strain>
    </source>
</reference>
<dbReference type="EMBL" id="JAEVHI010000001">
    <property type="protein sequence ID" value="KAG5303114.1"/>
    <property type="molecule type" value="Genomic_DNA"/>
</dbReference>
<dbReference type="Proteomes" id="UP000670092">
    <property type="component" value="Unassembled WGS sequence"/>
</dbReference>
<organism evidence="11 12">
    <name type="scientific">Ajellomyces capsulatus</name>
    <name type="common">Darling's disease fungus</name>
    <name type="synonym">Histoplasma capsulatum</name>
    <dbReference type="NCBI Taxonomy" id="5037"/>
    <lineage>
        <taxon>Eukaryota</taxon>
        <taxon>Fungi</taxon>
        <taxon>Dikarya</taxon>
        <taxon>Ascomycota</taxon>
        <taxon>Pezizomycotina</taxon>
        <taxon>Eurotiomycetes</taxon>
        <taxon>Eurotiomycetidae</taxon>
        <taxon>Onygenales</taxon>
        <taxon>Ajellomycetaceae</taxon>
        <taxon>Histoplasma</taxon>
    </lineage>
</organism>
<evidence type="ECO:0000256" key="3">
    <source>
        <dbReference type="ARBA" id="ARBA00023125"/>
    </source>
</evidence>
<dbReference type="Pfam" id="PF09302">
    <property type="entry name" value="XLF"/>
    <property type="match status" value="1"/>
</dbReference>
<evidence type="ECO:0000256" key="4">
    <source>
        <dbReference type="ARBA" id="ARBA00023204"/>
    </source>
</evidence>
<evidence type="ECO:0000313" key="11">
    <source>
        <dbReference type="EMBL" id="KAG5303114.1"/>
    </source>
</evidence>
<dbReference type="VEuPathDB" id="FungiDB:I7I52_01009"/>
<dbReference type="OrthoDB" id="2155935at2759"/>
<evidence type="ECO:0000256" key="1">
    <source>
        <dbReference type="ARBA" id="ARBA00004123"/>
    </source>
</evidence>
<feature type="region of interest" description="Disordered" evidence="8">
    <location>
        <begin position="258"/>
        <end position="693"/>
    </location>
</feature>
<evidence type="ECO:0000256" key="8">
    <source>
        <dbReference type="SAM" id="MobiDB-lite"/>
    </source>
</evidence>
<dbReference type="InterPro" id="IPR015381">
    <property type="entry name" value="XLF-like_N"/>
</dbReference>
<evidence type="ECO:0000256" key="7">
    <source>
        <dbReference type="ARBA" id="ARBA00044529"/>
    </source>
</evidence>
<evidence type="ECO:0000256" key="5">
    <source>
        <dbReference type="ARBA" id="ARBA00023242"/>
    </source>
</evidence>
<comment type="caution">
    <text evidence="11">The sequence shown here is derived from an EMBL/GenBank/DDBJ whole genome shotgun (WGS) entry which is preliminary data.</text>
</comment>
<evidence type="ECO:0000256" key="2">
    <source>
        <dbReference type="ARBA" id="ARBA00022763"/>
    </source>
</evidence>
<dbReference type="InterPro" id="IPR053829">
    <property type="entry name" value="XLF-like_CC"/>
</dbReference>
<dbReference type="GO" id="GO:0045027">
    <property type="term" value="F:DNA end binding"/>
    <property type="evidence" value="ECO:0007669"/>
    <property type="project" value="TreeGrafter"/>
</dbReference>
<dbReference type="Pfam" id="PF21928">
    <property type="entry name" value="XLF_CC"/>
    <property type="match status" value="1"/>
</dbReference>
<dbReference type="CDD" id="cd22285">
    <property type="entry name" value="HD_XLF_N"/>
    <property type="match status" value="1"/>
</dbReference>